<dbReference type="EMBL" id="CP157675">
    <property type="protein sequence ID" value="XBP71375.1"/>
    <property type="molecule type" value="Genomic_DNA"/>
</dbReference>
<sequence>MKKASSFRECEKAHGNVSRQEHMGVGLWTLFKHQIGLWRRRGLREKLWIQ</sequence>
<protein>
    <submittedName>
        <fullName evidence="1">Uncharacterized protein</fullName>
    </submittedName>
</protein>
<accession>A0AAU7LV20</accession>
<organism evidence="1">
    <name type="scientific">Polaromonas hydrogenivorans</name>
    <dbReference type="NCBI Taxonomy" id="335476"/>
    <lineage>
        <taxon>Bacteria</taxon>
        <taxon>Pseudomonadati</taxon>
        <taxon>Pseudomonadota</taxon>
        <taxon>Betaproteobacteria</taxon>
        <taxon>Burkholderiales</taxon>
        <taxon>Comamonadaceae</taxon>
        <taxon>Polaromonas</taxon>
    </lineage>
</organism>
<name>A0AAU7LV20_9BURK</name>
<reference evidence="1" key="1">
    <citation type="submission" date="2024-05" db="EMBL/GenBank/DDBJ databases">
        <authorList>
            <person name="Bunk B."/>
            <person name="Swiderski J."/>
            <person name="Sproer C."/>
            <person name="Thiel V."/>
        </authorList>
    </citation>
    <scope>NUCLEOTIDE SEQUENCE</scope>
    <source>
        <strain evidence="1">DSM 17735</strain>
    </source>
</reference>
<proteinExistence type="predicted"/>
<dbReference type="RefSeq" id="WP_349280753.1">
    <property type="nucleotide sequence ID" value="NZ_CBCSCU010000001.1"/>
</dbReference>
<dbReference type="AlphaFoldDB" id="A0AAU7LV20"/>
<gene>
    <name evidence="1" type="ORF">ABLV49_06145</name>
</gene>
<evidence type="ECO:0000313" key="1">
    <source>
        <dbReference type="EMBL" id="XBP71375.1"/>
    </source>
</evidence>